<dbReference type="InterPro" id="IPR007387">
    <property type="entry name" value="TRAP_DctQ"/>
</dbReference>
<keyword evidence="6 9" id="KW-1133">Transmembrane helix</keyword>
<dbReference type="Proteomes" id="UP000249590">
    <property type="component" value="Unassembled WGS sequence"/>
</dbReference>
<keyword evidence="7 9" id="KW-0472">Membrane</keyword>
<evidence type="ECO:0000256" key="8">
    <source>
        <dbReference type="ARBA" id="ARBA00038436"/>
    </source>
</evidence>
<comment type="subcellular location">
    <subcellularLocation>
        <location evidence="1 9">Cell inner membrane</location>
        <topology evidence="1 9">Multi-pass membrane protein</topology>
    </subcellularLocation>
</comment>
<feature type="domain" description="Tripartite ATP-independent periplasmic transporters DctQ component" evidence="10">
    <location>
        <begin position="29"/>
        <end position="152"/>
    </location>
</feature>
<keyword evidence="4 9" id="KW-0997">Cell inner membrane</keyword>
<evidence type="ECO:0000256" key="7">
    <source>
        <dbReference type="ARBA" id="ARBA00023136"/>
    </source>
</evidence>
<evidence type="ECO:0000256" key="9">
    <source>
        <dbReference type="RuleBase" id="RU369079"/>
    </source>
</evidence>
<comment type="function">
    <text evidence="9">Part of the tripartite ATP-independent periplasmic (TRAP) transport system.</text>
</comment>
<gene>
    <name evidence="11" type="ORF">DLJ53_27840</name>
</gene>
<evidence type="ECO:0000313" key="12">
    <source>
        <dbReference type="Proteomes" id="UP000249590"/>
    </source>
</evidence>
<proteinExistence type="inferred from homology"/>
<evidence type="ECO:0000256" key="3">
    <source>
        <dbReference type="ARBA" id="ARBA00022475"/>
    </source>
</evidence>
<accession>A0A8B2NQ09</accession>
<keyword evidence="5 9" id="KW-0812">Transmembrane</keyword>
<dbReference type="GO" id="GO:0022857">
    <property type="term" value="F:transmembrane transporter activity"/>
    <property type="evidence" value="ECO:0007669"/>
    <property type="project" value="UniProtKB-UniRule"/>
</dbReference>
<evidence type="ECO:0000259" key="10">
    <source>
        <dbReference type="Pfam" id="PF04290"/>
    </source>
</evidence>
<dbReference type="PANTHER" id="PTHR35011:SF10">
    <property type="entry name" value="TRAP TRANSPORTER SMALL PERMEASE PROTEIN"/>
    <property type="match status" value="1"/>
</dbReference>
<dbReference type="InterPro" id="IPR055348">
    <property type="entry name" value="DctQ"/>
</dbReference>
<organism evidence="11 12">
    <name type="scientific">Acuticoccus sediminis</name>
    <dbReference type="NCBI Taxonomy" id="2184697"/>
    <lineage>
        <taxon>Bacteria</taxon>
        <taxon>Pseudomonadati</taxon>
        <taxon>Pseudomonadota</taxon>
        <taxon>Alphaproteobacteria</taxon>
        <taxon>Hyphomicrobiales</taxon>
        <taxon>Amorphaceae</taxon>
        <taxon>Acuticoccus</taxon>
    </lineage>
</organism>
<comment type="caution">
    <text evidence="11">The sequence shown here is derived from an EMBL/GenBank/DDBJ whole genome shotgun (WGS) entry which is preliminary data.</text>
</comment>
<dbReference type="Pfam" id="PF04290">
    <property type="entry name" value="DctQ"/>
    <property type="match status" value="1"/>
</dbReference>
<dbReference type="OrthoDB" id="2877624at2"/>
<evidence type="ECO:0000256" key="6">
    <source>
        <dbReference type="ARBA" id="ARBA00022989"/>
    </source>
</evidence>
<feature type="transmembrane region" description="Helical" evidence="9">
    <location>
        <begin position="16"/>
        <end position="35"/>
    </location>
</feature>
<dbReference type="EMBL" id="QHHQ01000008">
    <property type="protein sequence ID" value="RAH97853.1"/>
    <property type="molecule type" value="Genomic_DNA"/>
</dbReference>
<feature type="transmembrane region" description="Helical" evidence="9">
    <location>
        <begin position="133"/>
        <end position="157"/>
    </location>
</feature>
<reference evidence="11 12" key="1">
    <citation type="submission" date="2018-05" db="EMBL/GenBank/DDBJ databases">
        <title>Acuticoccus sediminis sp. nov., isolated from deep-sea sediment of Indian Ocean.</title>
        <authorList>
            <person name="Liu X."/>
            <person name="Lai Q."/>
            <person name="Du Y."/>
            <person name="Sun F."/>
            <person name="Zhang X."/>
            <person name="Wang S."/>
            <person name="Shao Z."/>
        </authorList>
    </citation>
    <scope>NUCLEOTIDE SEQUENCE [LARGE SCALE GENOMIC DNA]</scope>
    <source>
        <strain evidence="11 12">PTG4-2</strain>
    </source>
</reference>
<evidence type="ECO:0000256" key="4">
    <source>
        <dbReference type="ARBA" id="ARBA00022519"/>
    </source>
</evidence>
<keyword evidence="3" id="KW-1003">Cell membrane</keyword>
<protein>
    <recommendedName>
        <fullName evidence="9">TRAP transporter small permease protein</fullName>
    </recommendedName>
</protein>
<dbReference type="PANTHER" id="PTHR35011">
    <property type="entry name" value="2,3-DIKETO-L-GULONATE TRAP TRANSPORTER SMALL PERMEASE PROTEIN YIAM"/>
    <property type="match status" value="1"/>
</dbReference>
<feature type="transmembrane region" description="Helical" evidence="9">
    <location>
        <begin position="92"/>
        <end position="113"/>
    </location>
</feature>
<comment type="subunit">
    <text evidence="9">The complex comprises the extracytoplasmic solute receptor protein and the two transmembrane proteins.</text>
</comment>
<name>A0A8B2NQ09_9HYPH</name>
<keyword evidence="12" id="KW-1185">Reference proteome</keyword>
<evidence type="ECO:0000256" key="5">
    <source>
        <dbReference type="ARBA" id="ARBA00022692"/>
    </source>
</evidence>
<sequence length="168" mass="17265">MAVEAGGTLALRPIRIALAALSAVLLMALMGITVVDVAGRYLFNSPVFGATELTELVLAAVIFSGLPAVCLDDGHVTVRLFTARLGPRGKAVELAIARLITAAALGVIAWRLAIQGMRTASYGEVTTYLRLPVGPIAYTAAALCTVSALLTLTLVAMRAGRGGTATSV</sequence>
<comment type="similarity">
    <text evidence="8 9">Belongs to the TRAP transporter small permease family.</text>
</comment>
<evidence type="ECO:0000256" key="1">
    <source>
        <dbReference type="ARBA" id="ARBA00004429"/>
    </source>
</evidence>
<dbReference type="GO" id="GO:0015740">
    <property type="term" value="P:C4-dicarboxylate transport"/>
    <property type="evidence" value="ECO:0007669"/>
    <property type="project" value="TreeGrafter"/>
</dbReference>
<dbReference type="AlphaFoldDB" id="A0A8B2NQ09"/>
<evidence type="ECO:0000313" key="11">
    <source>
        <dbReference type="EMBL" id="RAH97853.1"/>
    </source>
</evidence>
<keyword evidence="2 9" id="KW-0813">Transport</keyword>
<feature type="transmembrane region" description="Helical" evidence="9">
    <location>
        <begin position="47"/>
        <end position="71"/>
    </location>
</feature>
<evidence type="ECO:0000256" key="2">
    <source>
        <dbReference type="ARBA" id="ARBA00022448"/>
    </source>
</evidence>
<dbReference type="GO" id="GO:0005886">
    <property type="term" value="C:plasma membrane"/>
    <property type="evidence" value="ECO:0007669"/>
    <property type="project" value="UniProtKB-SubCell"/>
</dbReference>